<evidence type="ECO:0000256" key="1">
    <source>
        <dbReference type="SAM" id="Phobius"/>
    </source>
</evidence>
<keyword evidence="1" id="KW-0472">Membrane</keyword>
<evidence type="ECO:0000313" key="2">
    <source>
        <dbReference type="EMBL" id="TDQ31504.1"/>
    </source>
</evidence>
<comment type="caution">
    <text evidence="2">The sequence shown here is derived from an EMBL/GenBank/DDBJ whole genome shotgun (WGS) entry which is preliminary data.</text>
</comment>
<keyword evidence="1" id="KW-0812">Transmembrane</keyword>
<feature type="transmembrane region" description="Helical" evidence="1">
    <location>
        <begin position="68"/>
        <end position="87"/>
    </location>
</feature>
<dbReference type="OrthoDB" id="1144067at2"/>
<accession>A0A4R6TKM5</accession>
<name>A0A4R6TKM5_9FLAO</name>
<dbReference type="Proteomes" id="UP000295468">
    <property type="component" value="Unassembled WGS sequence"/>
</dbReference>
<organism evidence="2 3">
    <name type="scientific">Zeaxanthinibacter enoshimensis</name>
    <dbReference type="NCBI Taxonomy" id="392009"/>
    <lineage>
        <taxon>Bacteria</taxon>
        <taxon>Pseudomonadati</taxon>
        <taxon>Bacteroidota</taxon>
        <taxon>Flavobacteriia</taxon>
        <taxon>Flavobacteriales</taxon>
        <taxon>Flavobacteriaceae</taxon>
        <taxon>Zeaxanthinibacter</taxon>
    </lineage>
</organism>
<dbReference type="EMBL" id="SNYI01000002">
    <property type="protein sequence ID" value="TDQ31504.1"/>
    <property type="molecule type" value="Genomic_DNA"/>
</dbReference>
<feature type="transmembrane region" description="Helical" evidence="1">
    <location>
        <begin position="12"/>
        <end position="42"/>
    </location>
</feature>
<protein>
    <submittedName>
        <fullName evidence="2">Uncharacterized protein</fullName>
    </submittedName>
</protein>
<dbReference type="AlphaFoldDB" id="A0A4R6TKM5"/>
<evidence type="ECO:0000313" key="3">
    <source>
        <dbReference type="Proteomes" id="UP000295468"/>
    </source>
</evidence>
<keyword evidence="3" id="KW-1185">Reference proteome</keyword>
<sequence length="97" mass="10912">MSMPANQKKKHLILGIVLDLVGMASFFIPGIGMFLDIIWAPIAAWFMTRMYKGQAGKTAGVVTFIEEILPGMDVVPTFTLMWIYTYVIRKQKTVEAL</sequence>
<reference evidence="2 3" key="1">
    <citation type="submission" date="2019-03" db="EMBL/GenBank/DDBJ databases">
        <title>Genomic Encyclopedia of Archaeal and Bacterial Type Strains, Phase II (KMG-II): from individual species to whole genera.</title>
        <authorList>
            <person name="Goeker M."/>
        </authorList>
    </citation>
    <scope>NUCLEOTIDE SEQUENCE [LARGE SCALE GENOMIC DNA]</scope>
    <source>
        <strain evidence="2 3">DSM 18435</strain>
    </source>
</reference>
<keyword evidence="1" id="KW-1133">Transmembrane helix</keyword>
<proteinExistence type="predicted"/>
<gene>
    <name evidence="2" type="ORF">CLV82_2212</name>
</gene>